<dbReference type="AlphaFoldDB" id="A0A1J1H7V8"/>
<dbReference type="EMBL" id="LN835306">
    <property type="protein sequence ID" value="CRH01040.1"/>
    <property type="molecule type" value="Genomic_DNA"/>
</dbReference>
<feature type="coiled-coil region" evidence="1">
    <location>
        <begin position="337"/>
        <end position="364"/>
    </location>
</feature>
<name>A0A1J1H7V8_PLARL</name>
<dbReference type="KEGG" id="prel:PRELSG_1138900"/>
<feature type="coiled-coil region" evidence="1">
    <location>
        <begin position="581"/>
        <end position="611"/>
    </location>
</feature>
<reference evidence="3 4" key="1">
    <citation type="submission" date="2015-04" db="EMBL/GenBank/DDBJ databases">
        <authorList>
            <consortium name="Pathogen Informatics"/>
        </authorList>
    </citation>
    <scope>NUCLEOTIDE SEQUENCE [LARGE SCALE GENOMIC DNA]</scope>
    <source>
        <strain evidence="3 4">SGS1</strain>
    </source>
</reference>
<keyword evidence="1" id="KW-0175">Coiled coil</keyword>
<feature type="coiled-coil region" evidence="1">
    <location>
        <begin position="870"/>
        <end position="954"/>
    </location>
</feature>
<feature type="region of interest" description="Disordered" evidence="2">
    <location>
        <begin position="252"/>
        <end position="288"/>
    </location>
</feature>
<evidence type="ECO:0000256" key="1">
    <source>
        <dbReference type="SAM" id="Coils"/>
    </source>
</evidence>
<dbReference type="GeneID" id="39737167"/>
<keyword evidence="4" id="KW-1185">Reference proteome</keyword>
<dbReference type="OMA" id="QDISHDI"/>
<dbReference type="VEuPathDB" id="PlasmoDB:PRELSG_1138900"/>
<organism evidence="3 4">
    <name type="scientific">Plasmodium relictum</name>
    <dbReference type="NCBI Taxonomy" id="85471"/>
    <lineage>
        <taxon>Eukaryota</taxon>
        <taxon>Sar</taxon>
        <taxon>Alveolata</taxon>
        <taxon>Apicomplexa</taxon>
        <taxon>Aconoidasida</taxon>
        <taxon>Haemosporida</taxon>
        <taxon>Plasmodiidae</taxon>
        <taxon>Plasmodium</taxon>
        <taxon>Plasmodium (Haemamoeba)</taxon>
    </lineage>
</organism>
<feature type="coiled-coil region" evidence="1">
    <location>
        <begin position="202"/>
        <end position="232"/>
    </location>
</feature>
<accession>A0A1J1H7V8</accession>
<dbReference type="OrthoDB" id="372574at2759"/>
<protein>
    <submittedName>
        <fullName evidence="3">Uncharacterized protein</fullName>
    </submittedName>
</protein>
<feature type="region of interest" description="Disordered" evidence="2">
    <location>
        <begin position="739"/>
        <end position="765"/>
    </location>
</feature>
<evidence type="ECO:0000313" key="3">
    <source>
        <dbReference type="EMBL" id="CRH01040.1"/>
    </source>
</evidence>
<feature type="compositionally biased region" description="Low complexity" evidence="2">
    <location>
        <begin position="260"/>
        <end position="276"/>
    </location>
</feature>
<evidence type="ECO:0000256" key="2">
    <source>
        <dbReference type="SAM" id="MobiDB-lite"/>
    </source>
</evidence>
<evidence type="ECO:0000313" key="4">
    <source>
        <dbReference type="Proteomes" id="UP000220158"/>
    </source>
</evidence>
<sequence>MFKFLYDIELAKNKIFNQLNIELINQNKKNGSFFLEEKRNMNCDLVSDTDIIYEKNELRNNENKKKVENEKYNNICDLKKSYNSELTSLNPIKNNENILIKCNETMCNSILNEHNINIKENYKSIKEEKEGSISSNIKNNNTTNKNNKNEMMKNILKKEKANDNMFFSSENAKEENNDQLILFCSQQEYEKGDEKEDETKIIAQENKIFENLKKQKENIDIKDNEKVKIEEINENIKKGLNCNKKENSFNKEDEDYIDDNNGNNENENNKNNLISNNEKKNCISSNNMKKNKISDINRNNNNGSLETRGMKENKNYSVFPENYEINNKNNQVDIMLNIKNEDLIEQTNNDYENLTNKSITTKKKKEIEKNKISNNYEKAVTLNKKLNKVKINKDENKNSLSKNEDIISNDDNKNCDILYYNCDLKNDEKQQLRKKDISIETDFFLKKNDLNRFEDEIIKNINHNLVNEEYSTIIENIISLKKQHDNRNDNNIDSFKLCIQKLFKLFIGDINDLFNNIIYCNNDLDNMKYINDLKKKYVNEITDLKKKEKMLSDINERQTNQLLQLSGQISHIKNDSENYDNNYLNEKFENLEIEIKKLKDEKQKLHNLLQDKMIYMKKNFELKCYIKSLESSINKKSLLCVSLKNEKKVLTEKLKKYYEYFQLTKEDLNIYKRTFYDIKKDEKKIKEKYTSFLRNYMNKRIFKYSKEKKKIKKFFKQKKVKLKYIRLLNKKNEKLTLNNDEAFSKNSNKKVSDNDNSKNLYNNDNNKKIINSNNKILLKDDKMLIRNDKKLSIENNLLFNNYGLSIKNDYLSSLDKRNEMNKNLIINKENDIKVKKKNLTDYENNEELINKINYYKLLLEEYKYFSLKSKNSTNTQLKEMKKLLSQEKKENEMIQKKYECLLDKFQDAKKDNTINSEINESHQNLKIKELLNEINELTKEIERLREDQLLLQEDVNNKSKIISHLIKKHALNEEHFRLDKSFSIFNNKLNYEEMKKIMEETLIENIRLRTDLMILAKSVKEKKS</sequence>
<dbReference type="RefSeq" id="XP_028534041.1">
    <property type="nucleotide sequence ID" value="XM_028677676.1"/>
</dbReference>
<proteinExistence type="predicted"/>
<gene>
    <name evidence="3" type="ORF">PRELSG_1138900</name>
</gene>
<dbReference type="Proteomes" id="UP000220158">
    <property type="component" value="Chromosome 11"/>
</dbReference>